<name>V6T9S5_GIAIN</name>
<organism evidence="9 10">
    <name type="scientific">Giardia intestinalis</name>
    <name type="common">Giardia lamblia</name>
    <dbReference type="NCBI Taxonomy" id="5741"/>
    <lineage>
        <taxon>Eukaryota</taxon>
        <taxon>Metamonada</taxon>
        <taxon>Diplomonadida</taxon>
        <taxon>Hexamitidae</taxon>
        <taxon>Giardiinae</taxon>
        <taxon>Giardia</taxon>
    </lineage>
</organism>
<dbReference type="InterPro" id="IPR018502">
    <property type="entry name" value="Annexin_repeat"/>
</dbReference>
<dbReference type="PROSITE" id="PS51897">
    <property type="entry name" value="ANNEXIN_2"/>
    <property type="match status" value="4"/>
</dbReference>
<dbReference type="GO" id="GO:0001786">
    <property type="term" value="F:phosphatidylserine binding"/>
    <property type="evidence" value="ECO:0007669"/>
    <property type="project" value="TreeGrafter"/>
</dbReference>
<dbReference type="VEuPathDB" id="GiardiaDB:DHA2_11654"/>
<dbReference type="InterPro" id="IPR037104">
    <property type="entry name" value="Annexin_sf"/>
</dbReference>
<evidence type="ECO:0000256" key="3">
    <source>
        <dbReference type="ARBA" id="ARBA00022490"/>
    </source>
</evidence>
<dbReference type="GO" id="GO:0005886">
    <property type="term" value="C:plasma membrane"/>
    <property type="evidence" value="ECO:0007669"/>
    <property type="project" value="TreeGrafter"/>
</dbReference>
<dbReference type="VEuPathDB" id="GiardiaDB:GL50803_0011654"/>
<keyword evidence="7" id="KW-0041">Annexin</keyword>
<dbReference type="GO" id="GO:0005544">
    <property type="term" value="F:calcium-dependent phospholipid binding"/>
    <property type="evidence" value="ECO:0007669"/>
    <property type="project" value="InterPro"/>
</dbReference>
<sequence>MGLQFKVGQFELQKIPPKNGNSVLKMPKVTDIANELKQAIDAKDEVQIAFIASEYSAESREKIAKAYVASYGKELPDDIKKALKGGSEESLLMDLFSDRHEVRAQHIRDALSGRNDHMAFFDTVILCTPEDWHETAAAYTRMFKKPLVEDFMKDVGRKEDWCLLMEKWMAHERVSRPGSPEDEAQRLDQAFDQKNTAYLIDFFGTVPSAEYRPIAEAFKAQNGKSIEQAIATIYTKTDYYTFYCAHFALLGMHRLAAYLINCACNDKGDEKRMRRITGMMVDKCLGAKHAYKIYGDMGTDIERCFDKRMAPILRTLWRVK</sequence>
<accession>V6T9S5</accession>
<keyword evidence="6" id="KW-0206">Cytoskeleton</keyword>
<evidence type="ECO:0000256" key="5">
    <source>
        <dbReference type="ARBA" id="ARBA00022737"/>
    </source>
</evidence>
<dbReference type="SUPFAM" id="SSF47874">
    <property type="entry name" value="Annexin"/>
    <property type="match status" value="1"/>
</dbReference>
<evidence type="ECO:0000256" key="8">
    <source>
        <dbReference type="ARBA" id="ARBA00025697"/>
    </source>
</evidence>
<dbReference type="PRINTS" id="PR01712">
    <property type="entry name" value="ALPHAGIARDIN"/>
</dbReference>
<comment type="similarity">
    <text evidence="2">Belongs to the annexin family.</text>
</comment>
<reference evidence="10" key="1">
    <citation type="submission" date="2012-02" db="EMBL/GenBank/DDBJ databases">
        <title>Genome sequencing of Giardia lamblia Genotypes A2 and B isolates (DH and GS) and comparative analysis with the genomes of Genotypes A1 and E (WB and Pig).</title>
        <authorList>
            <person name="Adam R."/>
            <person name="Dahlstrom E."/>
            <person name="Martens C."/>
            <person name="Bruno D."/>
            <person name="Barbian K."/>
            <person name="Porcella S.F."/>
            <person name="Nash T."/>
        </authorList>
    </citation>
    <scope>NUCLEOTIDE SEQUENCE</scope>
    <source>
        <strain evidence="10">DH</strain>
    </source>
</reference>
<keyword evidence="4" id="KW-0493">Microtubule</keyword>
<dbReference type="AlphaFoldDB" id="V6T9S5"/>
<evidence type="ECO:0000256" key="4">
    <source>
        <dbReference type="ARBA" id="ARBA00022701"/>
    </source>
</evidence>
<dbReference type="PANTHER" id="PTHR10502">
    <property type="entry name" value="ANNEXIN"/>
    <property type="match status" value="1"/>
</dbReference>
<dbReference type="Pfam" id="PF22293">
    <property type="entry name" value="ANXE1_4th"/>
    <property type="match status" value="1"/>
</dbReference>
<dbReference type="GO" id="GO:0007010">
    <property type="term" value="P:cytoskeleton organization"/>
    <property type="evidence" value="ECO:0007669"/>
    <property type="project" value="InterPro"/>
</dbReference>
<comment type="function">
    <text evidence="8">Giardins are involved in parasite attachment to the intestinal mucosa and in the cytoskeletal disassembly and reassembly that marks the transition from infectious trophozoite to transmissible cyst. They may interact with other cytoskeletal proteins such as microtubules in the microribbons or crossbridges, to maintain the integrity of the ventral disk.</text>
</comment>
<dbReference type="SMART" id="SM00335">
    <property type="entry name" value="ANX"/>
    <property type="match status" value="1"/>
</dbReference>
<protein>
    <submittedName>
        <fullName evidence="9">Putative annexin repeat protein</fullName>
    </submittedName>
</protein>
<dbReference type="Pfam" id="PF00191">
    <property type="entry name" value="Annexin"/>
    <property type="match status" value="1"/>
</dbReference>
<dbReference type="Proteomes" id="UP000018320">
    <property type="component" value="Unassembled WGS sequence"/>
</dbReference>
<keyword evidence="5" id="KW-0677">Repeat</keyword>
<evidence type="ECO:0000256" key="1">
    <source>
        <dbReference type="ARBA" id="ARBA00004245"/>
    </source>
</evidence>
<dbReference type="VEuPathDB" id="GiardiaDB:QR46_3708"/>
<dbReference type="EMBL" id="AHGT01000096">
    <property type="protein sequence ID" value="ESU35157.1"/>
    <property type="molecule type" value="Genomic_DNA"/>
</dbReference>
<comment type="caution">
    <text evidence="9">The sequence shown here is derived from an EMBL/GenBank/DDBJ whole genome shotgun (WGS) entry which is preliminary data.</text>
</comment>
<evidence type="ECO:0000256" key="6">
    <source>
        <dbReference type="ARBA" id="ARBA00023212"/>
    </source>
</evidence>
<dbReference type="PANTHER" id="PTHR10502:SF102">
    <property type="entry name" value="ANNEXIN B11"/>
    <property type="match status" value="1"/>
</dbReference>
<gene>
    <name evidence="9" type="ORF">DHA2_11654</name>
</gene>
<evidence type="ECO:0000256" key="7">
    <source>
        <dbReference type="ARBA" id="ARBA00023216"/>
    </source>
</evidence>
<dbReference type="GO" id="GO:0005737">
    <property type="term" value="C:cytoplasm"/>
    <property type="evidence" value="ECO:0007669"/>
    <property type="project" value="TreeGrafter"/>
</dbReference>
<proteinExistence type="inferred from homology"/>
<evidence type="ECO:0000256" key="2">
    <source>
        <dbReference type="ARBA" id="ARBA00007831"/>
    </source>
</evidence>
<dbReference type="GO" id="GO:0005509">
    <property type="term" value="F:calcium ion binding"/>
    <property type="evidence" value="ECO:0007669"/>
    <property type="project" value="InterPro"/>
</dbReference>
<evidence type="ECO:0000313" key="10">
    <source>
        <dbReference type="Proteomes" id="UP000018320"/>
    </source>
</evidence>
<comment type="subcellular location">
    <subcellularLocation>
        <location evidence="1">Cytoplasm</location>
        <location evidence="1">Cytoskeleton</location>
    </subcellularLocation>
</comment>
<dbReference type="Gene3D" id="1.10.220.10">
    <property type="entry name" value="Annexin"/>
    <property type="match status" value="4"/>
</dbReference>
<dbReference type="InterPro" id="IPR008088">
    <property type="entry name" value="Alpha_giardin"/>
</dbReference>
<dbReference type="GO" id="GO:0005874">
    <property type="term" value="C:microtubule"/>
    <property type="evidence" value="ECO:0007669"/>
    <property type="project" value="UniProtKB-KW"/>
</dbReference>
<keyword evidence="3" id="KW-0963">Cytoplasm</keyword>
<evidence type="ECO:0000313" key="9">
    <source>
        <dbReference type="EMBL" id="ESU35157.1"/>
    </source>
</evidence>
<reference evidence="9 10" key="2">
    <citation type="journal article" date="2013" name="Genome Biol. Evol.">
        <title>Genome sequencing of Giardia lamblia genotypes A2 and B isolates (DH and GS) and comparative analysis with the genomes of genotypes A1 and E (WB and Pig).</title>
        <authorList>
            <person name="Adam R.D."/>
            <person name="Dahlstrom E.W."/>
            <person name="Martens C.A."/>
            <person name="Bruno D.P."/>
            <person name="Barbian K.D."/>
            <person name="Ricklefs S.M."/>
            <person name="Hernandez M.M."/>
            <person name="Narla N.P."/>
            <person name="Patel R.B."/>
            <person name="Porcella S.F."/>
            <person name="Nash T.E."/>
        </authorList>
    </citation>
    <scope>NUCLEOTIDE SEQUENCE [LARGE SCALE GENOMIC DNA]</scope>
    <source>
        <strain evidence="9 10">DH</strain>
    </source>
</reference>
<dbReference type="VEuPathDB" id="GiardiaDB:GL50581_1672"/>